<gene>
    <name evidence="2" type="ORF">MTR67_022218</name>
</gene>
<accession>A0AAF0QUZ3</accession>
<organism evidence="2 3">
    <name type="scientific">Solanum verrucosum</name>
    <dbReference type="NCBI Taxonomy" id="315347"/>
    <lineage>
        <taxon>Eukaryota</taxon>
        <taxon>Viridiplantae</taxon>
        <taxon>Streptophyta</taxon>
        <taxon>Embryophyta</taxon>
        <taxon>Tracheophyta</taxon>
        <taxon>Spermatophyta</taxon>
        <taxon>Magnoliopsida</taxon>
        <taxon>eudicotyledons</taxon>
        <taxon>Gunneridae</taxon>
        <taxon>Pentapetalae</taxon>
        <taxon>asterids</taxon>
        <taxon>lamiids</taxon>
        <taxon>Solanales</taxon>
        <taxon>Solanaceae</taxon>
        <taxon>Solanoideae</taxon>
        <taxon>Solaneae</taxon>
        <taxon>Solanum</taxon>
    </lineage>
</organism>
<feature type="transmembrane region" description="Helical" evidence="1">
    <location>
        <begin position="77"/>
        <end position="99"/>
    </location>
</feature>
<keyword evidence="1" id="KW-1133">Transmembrane helix</keyword>
<dbReference type="EMBL" id="CP133616">
    <property type="protein sequence ID" value="WMV28833.1"/>
    <property type="molecule type" value="Genomic_DNA"/>
</dbReference>
<name>A0AAF0QUZ3_SOLVR</name>
<evidence type="ECO:0000256" key="1">
    <source>
        <dbReference type="SAM" id="Phobius"/>
    </source>
</evidence>
<dbReference type="Proteomes" id="UP001234989">
    <property type="component" value="Chromosome 5"/>
</dbReference>
<dbReference type="AlphaFoldDB" id="A0AAF0QUZ3"/>
<evidence type="ECO:0000313" key="3">
    <source>
        <dbReference type="Proteomes" id="UP001234989"/>
    </source>
</evidence>
<keyword evidence="1" id="KW-0472">Membrane</keyword>
<keyword evidence="1" id="KW-0812">Transmembrane</keyword>
<proteinExistence type="predicted"/>
<sequence length="108" mass="12315">MHVGFSKINAIMTTFLESPSNITAPYTISSLLILEPNSVWIYDDKNSKGCWQKDGKPASHKTAIMDSVLESFLAFNLMLYPINILLYYPLLCNICVLFVRCHMQVCMF</sequence>
<keyword evidence="3" id="KW-1185">Reference proteome</keyword>
<protein>
    <submittedName>
        <fullName evidence="2">Uncharacterized protein</fullName>
    </submittedName>
</protein>
<reference evidence="2" key="1">
    <citation type="submission" date="2023-08" db="EMBL/GenBank/DDBJ databases">
        <title>A de novo genome assembly of Solanum verrucosum Schlechtendal, a Mexican diploid species geographically isolated from the other diploid A-genome species in potato relatives.</title>
        <authorList>
            <person name="Hosaka K."/>
        </authorList>
    </citation>
    <scope>NUCLEOTIDE SEQUENCE</scope>
    <source>
        <tissue evidence="2">Young leaves</tissue>
    </source>
</reference>
<evidence type="ECO:0000313" key="2">
    <source>
        <dbReference type="EMBL" id="WMV28833.1"/>
    </source>
</evidence>